<accession>A0AAD9N3B8</accession>
<dbReference type="InterPro" id="IPR036770">
    <property type="entry name" value="Ankyrin_rpt-contain_sf"/>
</dbReference>
<reference evidence="2" key="1">
    <citation type="journal article" date="2023" name="Mol. Biol. Evol.">
        <title>Third-Generation Sequencing Reveals the Adaptive Role of the Epigenome in Three Deep-Sea Polychaetes.</title>
        <authorList>
            <person name="Perez M."/>
            <person name="Aroh O."/>
            <person name="Sun Y."/>
            <person name="Lan Y."/>
            <person name="Juniper S.K."/>
            <person name="Young C.R."/>
            <person name="Angers B."/>
            <person name="Qian P.Y."/>
        </authorList>
    </citation>
    <scope>NUCLEOTIDE SEQUENCE</scope>
    <source>
        <strain evidence="2">P08H-3</strain>
    </source>
</reference>
<dbReference type="PROSITE" id="PS50088">
    <property type="entry name" value="ANK_REPEAT"/>
    <property type="match status" value="1"/>
</dbReference>
<keyword evidence="1" id="KW-0040">ANK repeat</keyword>
<gene>
    <name evidence="2" type="ORF">LSH36_320g04004</name>
</gene>
<evidence type="ECO:0000256" key="1">
    <source>
        <dbReference type="PROSITE-ProRule" id="PRU00023"/>
    </source>
</evidence>
<proteinExistence type="predicted"/>
<evidence type="ECO:0000313" key="3">
    <source>
        <dbReference type="Proteomes" id="UP001208570"/>
    </source>
</evidence>
<dbReference type="PROSITE" id="PS50297">
    <property type="entry name" value="ANK_REP_REGION"/>
    <property type="match status" value="1"/>
</dbReference>
<dbReference type="AlphaFoldDB" id="A0AAD9N3B8"/>
<dbReference type="Proteomes" id="UP001208570">
    <property type="component" value="Unassembled WGS sequence"/>
</dbReference>
<dbReference type="InterPro" id="IPR002110">
    <property type="entry name" value="Ankyrin_rpt"/>
</dbReference>
<protein>
    <submittedName>
        <fullName evidence="2">Uncharacterized protein</fullName>
    </submittedName>
</protein>
<name>A0AAD9N3B8_9ANNE</name>
<keyword evidence="3" id="KW-1185">Reference proteome</keyword>
<dbReference type="Gene3D" id="1.25.40.20">
    <property type="entry name" value="Ankyrin repeat-containing domain"/>
    <property type="match status" value="1"/>
</dbReference>
<dbReference type="Pfam" id="PF12796">
    <property type="entry name" value="Ank_2"/>
    <property type="match status" value="1"/>
</dbReference>
<sequence>MEAAVCSKLKPDWFKGPYRRMQVLQAVGRTRDAIELGIIILNKYEMSNAEELNVLKEVIELITKTPDEVNLLTEVNKSEEQWTQLVRQMAENKNWHMIHWLSSQMGDDGPLIMSYKADGIRLSGLLETCSPKQWREWGENLAETLIEKGAPVESLDPLEKYPLHFVLNTGIKAGSYNLLEYLFKHLISAAERNTLDQKGNSLLHIACKGSYKSQQSVVRLLLENNVDPDIINKEGLYAVDLLPPDSYCVLLLQRTMEKEVDGLAKEKTFQHCMPAPKLGSENTATYRMSYTRKLQAVKSWKATEVKKWLEETELDFMKSRMKDISGPEVVELRMMLDTAPEYFYKSFLENIGLSVGEKLKLGNKLRGLY</sequence>
<dbReference type="SUPFAM" id="SSF48403">
    <property type="entry name" value="Ankyrin repeat"/>
    <property type="match status" value="1"/>
</dbReference>
<evidence type="ECO:0000313" key="2">
    <source>
        <dbReference type="EMBL" id="KAK2152739.1"/>
    </source>
</evidence>
<feature type="repeat" description="ANK" evidence="1">
    <location>
        <begin position="198"/>
        <end position="233"/>
    </location>
</feature>
<organism evidence="2 3">
    <name type="scientific">Paralvinella palmiformis</name>
    <dbReference type="NCBI Taxonomy" id="53620"/>
    <lineage>
        <taxon>Eukaryota</taxon>
        <taxon>Metazoa</taxon>
        <taxon>Spiralia</taxon>
        <taxon>Lophotrochozoa</taxon>
        <taxon>Annelida</taxon>
        <taxon>Polychaeta</taxon>
        <taxon>Sedentaria</taxon>
        <taxon>Canalipalpata</taxon>
        <taxon>Terebellida</taxon>
        <taxon>Terebelliformia</taxon>
        <taxon>Alvinellidae</taxon>
        <taxon>Paralvinella</taxon>
    </lineage>
</organism>
<comment type="caution">
    <text evidence="2">The sequence shown here is derived from an EMBL/GenBank/DDBJ whole genome shotgun (WGS) entry which is preliminary data.</text>
</comment>
<dbReference type="EMBL" id="JAODUP010000320">
    <property type="protein sequence ID" value="KAK2152739.1"/>
    <property type="molecule type" value="Genomic_DNA"/>
</dbReference>